<dbReference type="AlphaFoldDB" id="A0AAJ5IJS5"/>
<reference evidence="2" key="1">
    <citation type="submission" date="2022-07" db="EMBL/GenBank/DDBJ databases">
        <title>Complete genome of MD9.</title>
        <authorList>
            <person name="Cao G."/>
        </authorList>
    </citation>
    <scope>NUCLEOTIDE SEQUENCE</scope>
    <source>
        <strain evidence="2">MD9</strain>
    </source>
</reference>
<dbReference type="EMBL" id="CP101700">
    <property type="protein sequence ID" value="UUC20529.1"/>
    <property type="molecule type" value="Genomic_DNA"/>
</dbReference>
<protein>
    <submittedName>
        <fullName evidence="2">Uncharacterized protein</fullName>
    </submittedName>
</protein>
<name>A0AAJ5IJS5_9PSED</name>
<gene>
    <name evidence="2" type="ORF">NOV18_08625</name>
</gene>
<organism evidence="2 3">
    <name type="scientific">Pseudomonas asiatica</name>
    <dbReference type="NCBI Taxonomy" id="2219225"/>
    <lineage>
        <taxon>Bacteria</taxon>
        <taxon>Pseudomonadati</taxon>
        <taxon>Pseudomonadota</taxon>
        <taxon>Gammaproteobacteria</taxon>
        <taxon>Pseudomonadales</taxon>
        <taxon>Pseudomonadaceae</taxon>
        <taxon>Pseudomonas</taxon>
    </lineage>
</organism>
<dbReference type="RefSeq" id="WP_256381992.1">
    <property type="nucleotide sequence ID" value="NZ_CP101700.1"/>
</dbReference>
<evidence type="ECO:0000313" key="3">
    <source>
        <dbReference type="Proteomes" id="UP001058744"/>
    </source>
</evidence>
<evidence type="ECO:0000313" key="2">
    <source>
        <dbReference type="EMBL" id="UUC20529.1"/>
    </source>
</evidence>
<evidence type="ECO:0000256" key="1">
    <source>
        <dbReference type="SAM" id="Coils"/>
    </source>
</evidence>
<accession>A0AAJ5IJS5</accession>
<dbReference type="PROSITE" id="PS51257">
    <property type="entry name" value="PROKAR_LIPOPROTEIN"/>
    <property type="match status" value="1"/>
</dbReference>
<proteinExistence type="predicted"/>
<sequence length="168" mass="18265">MKLKITLLVASFALLAGCGDDKIDGTTEAKFTSSLNAISQNIEIAKKADFDDAVGFIGTQFGKDRASYAQALDGKDADEVVALGAEMRKAAHEKAIEQAKAELQRQIDELQALADEAQAKYDNEVSARAPSDDPSRLEQLLLEAVEVHQAKIERLKKLSPEDYLASKK</sequence>
<keyword evidence="1" id="KW-0175">Coiled coil</keyword>
<dbReference type="Proteomes" id="UP001058744">
    <property type="component" value="Chromosome"/>
</dbReference>
<feature type="coiled-coil region" evidence="1">
    <location>
        <begin position="82"/>
        <end position="127"/>
    </location>
</feature>